<sequence length="49" mass="5570">MSKLARPTLGISGFRFLTRNAHMETIPDWINEIVKNKGGISYNNLTSYN</sequence>
<evidence type="ECO:0000313" key="2">
    <source>
        <dbReference type="Proteomes" id="UP001164250"/>
    </source>
</evidence>
<proteinExistence type="predicted"/>
<keyword evidence="2" id="KW-1185">Reference proteome</keyword>
<protein>
    <submittedName>
        <fullName evidence="1">Uncharacterized protein</fullName>
    </submittedName>
</protein>
<gene>
    <name evidence="1" type="ORF">Patl1_09760</name>
</gene>
<reference evidence="2" key="1">
    <citation type="journal article" date="2023" name="G3 (Bethesda)">
        <title>Genome assembly and association tests identify interacting loci associated with vigor, precocity, and sex in interspecific pistachio rootstocks.</title>
        <authorList>
            <person name="Palmer W."/>
            <person name="Jacygrad E."/>
            <person name="Sagayaradj S."/>
            <person name="Cavanaugh K."/>
            <person name="Han R."/>
            <person name="Bertier L."/>
            <person name="Beede B."/>
            <person name="Kafkas S."/>
            <person name="Golino D."/>
            <person name="Preece J."/>
            <person name="Michelmore R."/>
        </authorList>
    </citation>
    <scope>NUCLEOTIDE SEQUENCE [LARGE SCALE GENOMIC DNA]</scope>
</reference>
<name>A0ACC1A6J3_9ROSI</name>
<evidence type="ECO:0000313" key="1">
    <source>
        <dbReference type="EMBL" id="KAJ0081406.1"/>
    </source>
</evidence>
<dbReference type="Proteomes" id="UP001164250">
    <property type="component" value="Chromosome 12"/>
</dbReference>
<dbReference type="EMBL" id="CM047908">
    <property type="protein sequence ID" value="KAJ0081406.1"/>
    <property type="molecule type" value="Genomic_DNA"/>
</dbReference>
<comment type="caution">
    <text evidence="1">The sequence shown here is derived from an EMBL/GenBank/DDBJ whole genome shotgun (WGS) entry which is preliminary data.</text>
</comment>
<accession>A0ACC1A6J3</accession>
<organism evidence="1 2">
    <name type="scientific">Pistacia atlantica</name>
    <dbReference type="NCBI Taxonomy" id="434234"/>
    <lineage>
        <taxon>Eukaryota</taxon>
        <taxon>Viridiplantae</taxon>
        <taxon>Streptophyta</taxon>
        <taxon>Embryophyta</taxon>
        <taxon>Tracheophyta</taxon>
        <taxon>Spermatophyta</taxon>
        <taxon>Magnoliopsida</taxon>
        <taxon>eudicotyledons</taxon>
        <taxon>Gunneridae</taxon>
        <taxon>Pentapetalae</taxon>
        <taxon>rosids</taxon>
        <taxon>malvids</taxon>
        <taxon>Sapindales</taxon>
        <taxon>Anacardiaceae</taxon>
        <taxon>Pistacia</taxon>
    </lineage>
</organism>